<comment type="similarity">
    <text evidence="1">Belongs to the tubulin family.</text>
</comment>
<dbReference type="CTD" id="20320192"/>
<dbReference type="Gene3D" id="1.10.287.600">
    <property type="entry name" value="Helix hairpin bin"/>
    <property type="match status" value="1"/>
</dbReference>
<dbReference type="InterPro" id="IPR000217">
    <property type="entry name" value="Tubulin"/>
</dbReference>
<evidence type="ECO:0000256" key="3">
    <source>
        <dbReference type="ARBA" id="ARBA00022741"/>
    </source>
</evidence>
<dbReference type="PRINTS" id="PR01161">
    <property type="entry name" value="TUBULIN"/>
</dbReference>
<dbReference type="GO" id="GO:0005634">
    <property type="term" value="C:nucleus"/>
    <property type="evidence" value="ECO:0007669"/>
    <property type="project" value="InterPro"/>
</dbReference>
<dbReference type="GO" id="GO:0005874">
    <property type="term" value="C:microtubule"/>
    <property type="evidence" value="ECO:0007669"/>
    <property type="project" value="UniProtKB-KW"/>
</dbReference>
<sequence>MLFDNNNNRSAVAPFRRTQKAKEMEEAQKAGNARRLFQLIRATGPRKPPEMNATSETDAVANLLKKLYKELPADSVFWFLKCWLCSEDSLQDPDSCVISRGDAKGRMRRIDGGKGSDKVWRLDTIVGMLYHGLPMSSTDTNIMVHTCDQELCVRPQHIRFRASSVALVVVLKALAQAGYTVIPPPIPAGPDGVAPNASDESVDVFGPFTIDELQQYRRENLNPAEESISKLSLSAADREFAETVPVLRTILQGHRIADTGESGSVGNPVVNGYHSYPTSFDGATIPTHPSSHMSVNKHEKFSSSASSVSLDLHQTNRIVYQTAKHQFGEDMSSDIKPSVFPLCRSSSPSRGPASLAVAGHRLERRSLKRPAPTDSPCSFPSSPIRPTSYVAPSSSSPPLLMPDNSSPNSHHHTPQHRSIPNPYVHRDNQLSNAITRQQNRTQLSGLPAGDNSLSSSASSLCSTNLNPAKSIALHGLACEPPANELVSTTASSTVTSSASGASACVDSVQQQQYETQSQHRSKTFVPSRTSNSPNSGNIIHQPFAMHQSSHAHLLHNQCVTSVPGGVGGYVSTTGGSLNSNSVALNSTLNAPNSGSNSGKNTPRQPAKKRLEARTPTIEGTADDPTVPMTTTSVCTDRGSTPTVDDSSVLVMNNSVVNVGTVSGAASGVGVGTNVFRVHQNTPFVPVRSRSGRPSSSGSSSSASGFLSNSTGINSSATARKLSGFETIDTEVGGLGSSNRSVGGPSIAASQSDDEEEELRDIMVGRPGASILHTPAADATGQNITHSNDQSNAGSVSQTSSTGATAGAFPQLGRSPTHDRRMVEMIGMILANAHGSPALGNSTPLNSRRSASACSLPRIGASPNENTPELHFPSYSHAFPNPISGHHNTSVQLFPHRSSFGQSLLTKTPSQPITTHPSDQLDRKSTLPNGGSTPPPPPYLAPSSRDSDDRSDCAHNTTTPPHLSALQPLNLNTDLGSSGRESVHEIARWIRDSPASGITPELIDVLYNMAQQYGMYSSRSESRTSRSPSQVAQNFYRSLVNGSMCRSPLLSNGPTQSGSSGNTFGPLAIPGSGTMMTGSADIPSVSACSNTNNSNCNGHKTSGSSLQSPISCCNVTGAPTYHIHPVHQLRGLSFTPLSVDPEPSSSASAPATAGNSEWQPRSSVAPPSPHTLSPNQLARSSRYGSSVSATMTSTPSPTLAATQYPSDSIVHEFRSQCRPLNVLHQAAPCFTWLDIRNIAIHFAVHDLFCLSWSSPVGAQDGCTPSTNWSESNWWRNTPSSPGKARSNDCCMPAKNTVGSHPGVILAVLNRLIAFWRSADVSNSAARSSFAAAHSTFRGLLLTTSGALLVVDQVAVDQFATTFSPPHFTTLPTSRAAFARPLRRREVIILSFGQAGTQLSNAAWELLCLEHGIKPDGLLFDSLNPEDCLNNQTFFQDTPTGQQVPRAVIMDLEPTVIDEIRTGVYRGLFHPDQLITSIEDASNNYARGFYSVGRRVVKRYMSQVRRATEACDMFQGFFVINSFGGGTGSGFTSLALNHLDTEFAKRSKIQVGIYPGPRLSTGIVEPYNSVLTFNSSMEQSELSILLDNESLYDLCDTGLGVPRPTYTDVNRIVAIIFSCMTVSLRFESSLNADLTQLETNLVPYPRIHFPIVSHAPITSSERSEHEVFNTSDLTRLLFEPTNQMLNVDLSQGRIMSCCIQYRGDIAIQDVAKAVMDMKCRQTLRFVDWCPTGFKLGVASQPPTIPSYSPMAKTTRSATLLMNTSAVNQAIQKVDRKFDMLFHKRAFVHWYVSEGMEEGEFPEAREALSILEQDYLGVTQELSQKEPHSNPRTMHISTQEELEQPEDMMSNSERGRQTSSNHAIRWSDVARDEESSYVRSRSATPTSSSSYSSSQPASLHNAYNMDSLDPIDHYVQ</sequence>
<dbReference type="PROSITE" id="PS00227">
    <property type="entry name" value="TUBULIN"/>
    <property type="match status" value="1"/>
</dbReference>
<feature type="region of interest" description="Disordered" evidence="7">
    <location>
        <begin position="684"/>
        <end position="708"/>
    </location>
</feature>
<feature type="region of interest" description="Disordered" evidence="7">
    <location>
        <begin position="511"/>
        <end position="540"/>
    </location>
</feature>
<dbReference type="Pfam" id="PF03953">
    <property type="entry name" value="Tubulin_C"/>
    <property type="match status" value="1"/>
</dbReference>
<evidence type="ECO:0000256" key="5">
    <source>
        <dbReference type="ARBA" id="ARBA00023134"/>
    </source>
</evidence>
<dbReference type="Gene3D" id="3.40.50.1440">
    <property type="entry name" value="Tubulin/FtsZ, GTPase domain"/>
    <property type="match status" value="1"/>
</dbReference>
<dbReference type="Gene3D" id="3.30.1330.20">
    <property type="entry name" value="Tubulin/FtsZ, C-terminal domain"/>
    <property type="match status" value="1"/>
</dbReference>
<dbReference type="STRING" id="6198.A0A074ZTT5"/>
<dbReference type="CDD" id="cd02186">
    <property type="entry name" value="alpha_tubulin"/>
    <property type="match status" value="1"/>
</dbReference>
<dbReference type="SUPFAM" id="SSF55307">
    <property type="entry name" value="Tubulin C-terminal domain-like"/>
    <property type="match status" value="1"/>
</dbReference>
<evidence type="ECO:0000256" key="1">
    <source>
        <dbReference type="ARBA" id="ARBA00009636"/>
    </source>
</evidence>
<feature type="region of interest" description="Disordered" evidence="7">
    <location>
        <begin position="901"/>
        <end position="976"/>
    </location>
</feature>
<dbReference type="InterPro" id="IPR003008">
    <property type="entry name" value="Tubulin_FtsZ_GTPase"/>
</dbReference>
<dbReference type="KEGG" id="ovi:T265_06010"/>
<feature type="compositionally biased region" description="Low complexity" evidence="7">
    <location>
        <begin position="392"/>
        <end position="408"/>
    </location>
</feature>
<feature type="region of interest" description="Disordered" evidence="7">
    <location>
        <begin position="582"/>
        <end position="646"/>
    </location>
</feature>
<evidence type="ECO:0000256" key="7">
    <source>
        <dbReference type="SAM" id="MobiDB-lite"/>
    </source>
</evidence>
<organism evidence="9 10">
    <name type="scientific">Opisthorchis viverrini</name>
    <name type="common">Southeast Asian liver fluke</name>
    <dbReference type="NCBI Taxonomy" id="6198"/>
    <lineage>
        <taxon>Eukaryota</taxon>
        <taxon>Metazoa</taxon>
        <taxon>Spiralia</taxon>
        <taxon>Lophotrochozoa</taxon>
        <taxon>Platyhelminthes</taxon>
        <taxon>Trematoda</taxon>
        <taxon>Digenea</taxon>
        <taxon>Opisthorchiida</taxon>
        <taxon>Opisthorchiata</taxon>
        <taxon>Opisthorchiidae</taxon>
        <taxon>Opisthorchis</taxon>
    </lineage>
</organism>
<feature type="compositionally biased region" description="Polar residues" evidence="7">
    <location>
        <begin position="1846"/>
        <end position="1859"/>
    </location>
</feature>
<dbReference type="InterPro" id="IPR023123">
    <property type="entry name" value="Tubulin_C"/>
</dbReference>
<keyword evidence="5" id="KW-0342">GTP-binding</keyword>
<dbReference type="OrthoDB" id="10055441at2759"/>
<comment type="catalytic activity">
    <reaction evidence="6">
        <text>GTP + H2O = GDP + phosphate + H(+)</text>
        <dbReference type="Rhea" id="RHEA:19669"/>
        <dbReference type="ChEBI" id="CHEBI:15377"/>
        <dbReference type="ChEBI" id="CHEBI:15378"/>
        <dbReference type="ChEBI" id="CHEBI:37565"/>
        <dbReference type="ChEBI" id="CHEBI:43474"/>
        <dbReference type="ChEBI" id="CHEBI:58189"/>
    </reaction>
    <physiologicalReaction direction="left-to-right" evidence="6">
        <dbReference type="Rhea" id="RHEA:19670"/>
    </physiologicalReaction>
</comment>
<feature type="compositionally biased region" description="Polar residues" evidence="7">
    <location>
        <begin position="1169"/>
        <end position="1199"/>
    </location>
</feature>
<evidence type="ECO:0000256" key="6">
    <source>
        <dbReference type="ARBA" id="ARBA00049117"/>
    </source>
</evidence>
<dbReference type="SMART" id="SM00865">
    <property type="entry name" value="Tubulin_C"/>
    <property type="match status" value="1"/>
</dbReference>
<feature type="compositionally biased region" description="Polar residues" evidence="7">
    <location>
        <begin position="1"/>
        <end position="10"/>
    </location>
</feature>
<dbReference type="Proteomes" id="UP000054324">
    <property type="component" value="Unassembled WGS sequence"/>
</dbReference>
<proteinExistence type="inferred from homology"/>
<feature type="compositionally biased region" description="Polar residues" evidence="7">
    <location>
        <begin position="375"/>
        <end position="385"/>
    </location>
</feature>
<dbReference type="InterPro" id="IPR037103">
    <property type="entry name" value="Tubulin/FtsZ-like_C"/>
</dbReference>
<dbReference type="SUPFAM" id="SSF52490">
    <property type="entry name" value="Tubulin nucleotide-binding domain-like"/>
    <property type="match status" value="1"/>
</dbReference>
<reference evidence="9 10" key="1">
    <citation type="submission" date="2013-11" db="EMBL/GenBank/DDBJ databases">
        <title>Opisthorchis viverrini - life in the bile duct.</title>
        <authorList>
            <person name="Young N.D."/>
            <person name="Nagarajan N."/>
            <person name="Lin S.J."/>
            <person name="Korhonen P.K."/>
            <person name="Jex A.R."/>
            <person name="Hall R.S."/>
            <person name="Safavi-Hemami H."/>
            <person name="Kaewkong W."/>
            <person name="Bertrand D."/>
            <person name="Gao S."/>
            <person name="Seet Q."/>
            <person name="Wongkham S."/>
            <person name="Teh B.T."/>
            <person name="Wongkham C."/>
            <person name="Intapan P.M."/>
            <person name="Maleewong W."/>
            <person name="Yang X."/>
            <person name="Hu M."/>
            <person name="Wang Z."/>
            <person name="Hofmann A."/>
            <person name="Sternberg P.W."/>
            <person name="Tan P."/>
            <person name="Wang J."/>
            <person name="Gasser R.B."/>
        </authorList>
    </citation>
    <scope>NUCLEOTIDE SEQUENCE [LARGE SCALE GENOMIC DNA]</scope>
</reference>
<evidence type="ECO:0000256" key="4">
    <source>
        <dbReference type="ARBA" id="ARBA00022801"/>
    </source>
</evidence>
<evidence type="ECO:0000313" key="9">
    <source>
        <dbReference type="EMBL" id="KER26795.1"/>
    </source>
</evidence>
<feature type="region of interest" description="Disordered" evidence="7">
    <location>
        <begin position="779"/>
        <end position="815"/>
    </location>
</feature>
<feature type="compositionally biased region" description="Polar residues" evidence="7">
    <location>
        <begin position="901"/>
        <end position="917"/>
    </location>
</feature>
<dbReference type="InterPro" id="IPR018316">
    <property type="entry name" value="Tubulin/FtsZ_2-layer-sand-dom"/>
</dbReference>
<dbReference type="InterPro" id="IPR020604">
    <property type="entry name" value="CTF/NFI_DNA-bd-dom"/>
</dbReference>
<dbReference type="GO" id="GO:0003700">
    <property type="term" value="F:DNA-binding transcription factor activity"/>
    <property type="evidence" value="ECO:0007669"/>
    <property type="project" value="InterPro"/>
</dbReference>
<name>A0A074ZTT5_OPIVI</name>
<feature type="region of interest" description="Disordered" evidence="7">
    <location>
        <begin position="363"/>
        <end position="425"/>
    </location>
</feature>
<feature type="compositionally biased region" description="Polar residues" evidence="7">
    <location>
        <begin position="627"/>
        <end position="642"/>
    </location>
</feature>
<dbReference type="GO" id="GO:0016787">
    <property type="term" value="F:hydrolase activity"/>
    <property type="evidence" value="ECO:0007669"/>
    <property type="project" value="UniProtKB-KW"/>
</dbReference>
<evidence type="ECO:0000259" key="8">
    <source>
        <dbReference type="PROSITE" id="PS51080"/>
    </source>
</evidence>
<feature type="compositionally biased region" description="Polar residues" evidence="7">
    <location>
        <begin position="524"/>
        <end position="538"/>
    </location>
</feature>
<keyword evidence="10" id="KW-1185">Reference proteome</keyword>
<feature type="compositionally biased region" description="Low complexity" evidence="7">
    <location>
        <begin position="687"/>
        <end position="708"/>
    </location>
</feature>
<evidence type="ECO:0000313" key="10">
    <source>
        <dbReference type="Proteomes" id="UP000054324"/>
    </source>
</evidence>
<feature type="compositionally biased region" description="Low complexity" evidence="7">
    <location>
        <begin position="1142"/>
        <end position="1152"/>
    </location>
</feature>
<protein>
    <recommendedName>
        <fullName evidence="8">CTF/NF-I domain-containing protein</fullName>
    </recommendedName>
</protein>
<feature type="region of interest" description="Disordered" evidence="7">
    <location>
        <begin position="1136"/>
        <end position="1199"/>
    </location>
</feature>
<dbReference type="SMART" id="SM00864">
    <property type="entry name" value="Tubulin"/>
    <property type="match status" value="1"/>
</dbReference>
<dbReference type="RefSeq" id="XP_009169433.1">
    <property type="nucleotide sequence ID" value="XM_009171169.1"/>
</dbReference>
<dbReference type="InterPro" id="IPR017975">
    <property type="entry name" value="Tubulin_CS"/>
</dbReference>
<gene>
    <name evidence="9" type="ORF">T265_06010</name>
</gene>
<feature type="region of interest" description="Disordered" evidence="7">
    <location>
        <begin position="1819"/>
        <end position="1913"/>
    </location>
</feature>
<feature type="compositionally biased region" description="Polar residues" evidence="7">
    <location>
        <begin position="582"/>
        <end position="603"/>
    </location>
</feature>
<dbReference type="GO" id="GO:0005525">
    <property type="term" value="F:GTP binding"/>
    <property type="evidence" value="ECO:0007669"/>
    <property type="project" value="UniProtKB-KW"/>
</dbReference>
<feature type="compositionally biased region" description="Low complexity" evidence="7">
    <location>
        <begin position="1876"/>
        <end position="1895"/>
    </location>
</feature>
<keyword evidence="4" id="KW-0378">Hydrolase</keyword>
<feature type="compositionally biased region" description="Polar residues" evidence="7">
    <location>
        <begin position="1827"/>
        <end position="1836"/>
    </location>
</feature>
<feature type="compositionally biased region" description="Polar residues" evidence="7">
    <location>
        <begin position="779"/>
        <end position="803"/>
    </location>
</feature>
<dbReference type="EMBL" id="KL596738">
    <property type="protein sequence ID" value="KER26795.1"/>
    <property type="molecule type" value="Genomic_DNA"/>
</dbReference>
<dbReference type="GO" id="GO:0007017">
    <property type="term" value="P:microtubule-based process"/>
    <property type="evidence" value="ECO:0007669"/>
    <property type="project" value="InterPro"/>
</dbReference>
<dbReference type="Pfam" id="PF00091">
    <property type="entry name" value="Tubulin"/>
    <property type="match status" value="1"/>
</dbReference>
<feature type="compositionally biased region" description="Polar residues" evidence="7">
    <location>
        <begin position="953"/>
        <end position="976"/>
    </location>
</feature>
<dbReference type="PANTHER" id="PTHR11588">
    <property type="entry name" value="TUBULIN"/>
    <property type="match status" value="1"/>
</dbReference>
<dbReference type="GeneID" id="20320192"/>
<feature type="region of interest" description="Disordered" evidence="7">
    <location>
        <begin position="1"/>
        <end position="20"/>
    </location>
</feature>
<evidence type="ECO:0000256" key="2">
    <source>
        <dbReference type="ARBA" id="ARBA00022701"/>
    </source>
</evidence>
<feature type="region of interest" description="Disordered" evidence="7">
    <location>
        <begin position="730"/>
        <end position="758"/>
    </location>
</feature>
<dbReference type="InterPro" id="IPR008280">
    <property type="entry name" value="Tub_FtsZ_C"/>
</dbReference>
<dbReference type="GO" id="GO:0005200">
    <property type="term" value="F:structural constituent of cytoskeleton"/>
    <property type="evidence" value="ECO:0007669"/>
    <property type="project" value="InterPro"/>
</dbReference>
<dbReference type="InterPro" id="IPR002452">
    <property type="entry name" value="Alpha_tubulin"/>
</dbReference>
<dbReference type="InterPro" id="IPR036525">
    <property type="entry name" value="Tubulin/FtsZ_GTPase_sf"/>
</dbReference>
<dbReference type="PROSITE" id="PS51080">
    <property type="entry name" value="CTF_NFI_2"/>
    <property type="match status" value="1"/>
</dbReference>
<accession>A0A074ZTT5</accession>
<keyword evidence="2" id="KW-0493">Microtubule</keyword>
<keyword evidence="3" id="KW-0547">Nucleotide-binding</keyword>
<dbReference type="PRINTS" id="PR01162">
    <property type="entry name" value="ALPHATUBULIN"/>
</dbReference>
<feature type="domain" description="CTF/NF-I" evidence="8">
    <location>
        <begin position="1"/>
        <end position="184"/>
    </location>
</feature>